<gene>
    <name evidence="7" type="ORF">HTZ77_22415</name>
</gene>
<keyword evidence="4 7" id="KW-0067">ATP-binding</keyword>
<proteinExistence type="predicted"/>
<dbReference type="SMART" id="SM00382">
    <property type="entry name" value="AAA"/>
    <property type="match status" value="1"/>
</dbReference>
<keyword evidence="8" id="KW-1185">Reference proteome</keyword>
<reference evidence="7 8" key="1">
    <citation type="submission" date="2020-06" db="EMBL/GenBank/DDBJ databases">
        <title>Nonomuraea sp. SMC257, a novel actinomycete isolated from soil.</title>
        <authorList>
            <person name="Chanama M."/>
        </authorList>
    </citation>
    <scope>NUCLEOTIDE SEQUENCE [LARGE SCALE GENOMIC DNA]</scope>
    <source>
        <strain evidence="7 8">SMC257</strain>
    </source>
</reference>
<evidence type="ECO:0000256" key="5">
    <source>
        <dbReference type="ARBA" id="ARBA00023251"/>
    </source>
</evidence>
<dbReference type="RefSeq" id="WP_175591606.1">
    <property type="nucleotide sequence ID" value="NZ_JABWGN010000008.1"/>
</dbReference>
<evidence type="ECO:0000256" key="1">
    <source>
        <dbReference type="ARBA" id="ARBA00004202"/>
    </source>
</evidence>
<dbReference type="InterPro" id="IPR003439">
    <property type="entry name" value="ABC_transporter-like_ATP-bd"/>
</dbReference>
<dbReference type="Proteomes" id="UP000586042">
    <property type="component" value="Unassembled WGS sequence"/>
</dbReference>
<dbReference type="SUPFAM" id="SSF52540">
    <property type="entry name" value="P-loop containing nucleoside triphosphate hydrolases"/>
    <property type="match status" value="1"/>
</dbReference>
<protein>
    <submittedName>
        <fullName evidence="7">ATP-binding cassette domain-containing protein</fullName>
    </submittedName>
</protein>
<name>A0A7Y6I9L0_9ACTN</name>
<comment type="caution">
    <text evidence="7">The sequence shown here is derived from an EMBL/GenBank/DDBJ whole genome shotgun (WGS) entry which is preliminary data.</text>
</comment>
<comment type="subcellular location">
    <subcellularLocation>
        <location evidence="1">Cell membrane</location>
        <topology evidence="1">Peripheral membrane protein</topology>
    </subcellularLocation>
</comment>
<dbReference type="InterPro" id="IPR027417">
    <property type="entry name" value="P-loop_NTPase"/>
</dbReference>
<dbReference type="GO" id="GO:0046677">
    <property type="term" value="P:response to antibiotic"/>
    <property type="evidence" value="ECO:0007669"/>
    <property type="project" value="UniProtKB-KW"/>
</dbReference>
<evidence type="ECO:0000259" key="6">
    <source>
        <dbReference type="PROSITE" id="PS50893"/>
    </source>
</evidence>
<evidence type="ECO:0000256" key="4">
    <source>
        <dbReference type="ARBA" id="ARBA00022840"/>
    </source>
</evidence>
<keyword evidence="2" id="KW-0813">Transport</keyword>
<dbReference type="GO" id="GO:0005524">
    <property type="term" value="F:ATP binding"/>
    <property type="evidence" value="ECO:0007669"/>
    <property type="project" value="UniProtKB-KW"/>
</dbReference>
<dbReference type="InterPro" id="IPR003593">
    <property type="entry name" value="AAA+_ATPase"/>
</dbReference>
<evidence type="ECO:0000313" key="7">
    <source>
        <dbReference type="EMBL" id="NUW34169.1"/>
    </source>
</evidence>
<dbReference type="InterPro" id="IPR050763">
    <property type="entry name" value="ABC_transporter_ATP-binding"/>
</dbReference>
<keyword evidence="5" id="KW-0046">Antibiotic resistance</keyword>
<sequence>MIETERAGRTFKVRGAVVHAVRDLSFRIEPGEFVGCLGPNGAGKSTTIKMLCGILTPTSGRVRVAGLDPSRGRTALARRIGVVFGQRTTLWWDLPLRDSFELVRLLYKVDRKLFQVRLDELTEALDLGGFTRTPVRQLSLGQRMRGDLAAALLHDPEVLVLDEPTIGLDVVSKAGIRSFLLRVNAERGTTVLLTTHDLGDVERLCRRVLLIDHGRLAFDGTVGDLMATAPGQATIEEVVTRLYTRGRAAPPPVEPV</sequence>
<dbReference type="PANTHER" id="PTHR42711">
    <property type="entry name" value="ABC TRANSPORTER ATP-BINDING PROTEIN"/>
    <property type="match status" value="1"/>
</dbReference>
<dbReference type="Pfam" id="PF00005">
    <property type="entry name" value="ABC_tran"/>
    <property type="match status" value="1"/>
</dbReference>
<dbReference type="PROSITE" id="PS50893">
    <property type="entry name" value="ABC_TRANSPORTER_2"/>
    <property type="match status" value="1"/>
</dbReference>
<dbReference type="GO" id="GO:0016887">
    <property type="term" value="F:ATP hydrolysis activity"/>
    <property type="evidence" value="ECO:0007669"/>
    <property type="project" value="InterPro"/>
</dbReference>
<evidence type="ECO:0000313" key="8">
    <source>
        <dbReference type="Proteomes" id="UP000586042"/>
    </source>
</evidence>
<keyword evidence="3" id="KW-0547">Nucleotide-binding</keyword>
<dbReference type="GO" id="GO:0005886">
    <property type="term" value="C:plasma membrane"/>
    <property type="evidence" value="ECO:0007669"/>
    <property type="project" value="UniProtKB-SubCell"/>
</dbReference>
<dbReference type="AlphaFoldDB" id="A0A7Y6I9L0"/>
<evidence type="ECO:0000256" key="3">
    <source>
        <dbReference type="ARBA" id="ARBA00022741"/>
    </source>
</evidence>
<dbReference type="Gene3D" id="3.40.50.300">
    <property type="entry name" value="P-loop containing nucleotide triphosphate hydrolases"/>
    <property type="match status" value="1"/>
</dbReference>
<feature type="domain" description="ABC transporter" evidence="6">
    <location>
        <begin position="2"/>
        <end position="238"/>
    </location>
</feature>
<accession>A0A7Y6I9L0</accession>
<evidence type="ECO:0000256" key="2">
    <source>
        <dbReference type="ARBA" id="ARBA00022448"/>
    </source>
</evidence>
<organism evidence="7 8">
    <name type="scientific">Nonomuraea montanisoli</name>
    <dbReference type="NCBI Taxonomy" id="2741721"/>
    <lineage>
        <taxon>Bacteria</taxon>
        <taxon>Bacillati</taxon>
        <taxon>Actinomycetota</taxon>
        <taxon>Actinomycetes</taxon>
        <taxon>Streptosporangiales</taxon>
        <taxon>Streptosporangiaceae</taxon>
        <taxon>Nonomuraea</taxon>
    </lineage>
</organism>
<dbReference type="PANTHER" id="PTHR42711:SF1">
    <property type="entry name" value="ABC-TRANSPORT PROTEIN, ATP-BINDING COMPONENT"/>
    <property type="match status" value="1"/>
</dbReference>
<dbReference type="EMBL" id="JABWGN010000008">
    <property type="protein sequence ID" value="NUW34169.1"/>
    <property type="molecule type" value="Genomic_DNA"/>
</dbReference>